<dbReference type="PANTHER" id="PTHR43744">
    <property type="entry name" value="ABC TRANSPORTER PERMEASE PROTEIN MG189-RELATED-RELATED"/>
    <property type="match status" value="1"/>
</dbReference>
<accession>A0A926DSP0</accession>
<dbReference type="PANTHER" id="PTHR43744:SF9">
    <property type="entry name" value="POLYGALACTURONAN_RHAMNOGALACTURONAN TRANSPORT SYSTEM PERMEASE PROTEIN YTCP"/>
    <property type="match status" value="1"/>
</dbReference>
<evidence type="ECO:0000256" key="6">
    <source>
        <dbReference type="ARBA" id="ARBA00023136"/>
    </source>
</evidence>
<feature type="transmembrane region" description="Helical" evidence="7">
    <location>
        <begin position="21"/>
        <end position="39"/>
    </location>
</feature>
<evidence type="ECO:0000256" key="7">
    <source>
        <dbReference type="RuleBase" id="RU363032"/>
    </source>
</evidence>
<feature type="transmembrane region" description="Helical" evidence="7">
    <location>
        <begin position="195"/>
        <end position="219"/>
    </location>
</feature>
<evidence type="ECO:0000256" key="5">
    <source>
        <dbReference type="ARBA" id="ARBA00022989"/>
    </source>
</evidence>
<keyword evidence="4 7" id="KW-0812">Transmembrane</keyword>
<feature type="transmembrane region" description="Helical" evidence="7">
    <location>
        <begin position="273"/>
        <end position="292"/>
    </location>
</feature>
<dbReference type="EMBL" id="JACRSQ010000006">
    <property type="protein sequence ID" value="MBC8543054.1"/>
    <property type="molecule type" value="Genomic_DNA"/>
</dbReference>
<comment type="subcellular location">
    <subcellularLocation>
        <location evidence="1 7">Cell membrane</location>
        <topology evidence="1 7">Multi-pass membrane protein</topology>
    </subcellularLocation>
</comment>
<reference evidence="9" key="1">
    <citation type="submission" date="2020-08" db="EMBL/GenBank/DDBJ databases">
        <title>Genome public.</title>
        <authorList>
            <person name="Liu C."/>
            <person name="Sun Q."/>
        </authorList>
    </citation>
    <scope>NUCLEOTIDE SEQUENCE</scope>
    <source>
        <strain evidence="9">NSJ-32</strain>
    </source>
</reference>
<dbReference type="Gene3D" id="1.10.3720.10">
    <property type="entry name" value="MetI-like"/>
    <property type="match status" value="1"/>
</dbReference>
<evidence type="ECO:0000256" key="3">
    <source>
        <dbReference type="ARBA" id="ARBA00022475"/>
    </source>
</evidence>
<dbReference type="GO" id="GO:0055085">
    <property type="term" value="P:transmembrane transport"/>
    <property type="evidence" value="ECO:0007669"/>
    <property type="project" value="InterPro"/>
</dbReference>
<evidence type="ECO:0000313" key="9">
    <source>
        <dbReference type="EMBL" id="MBC8543054.1"/>
    </source>
</evidence>
<dbReference type="CDD" id="cd06261">
    <property type="entry name" value="TM_PBP2"/>
    <property type="match status" value="1"/>
</dbReference>
<evidence type="ECO:0000259" key="8">
    <source>
        <dbReference type="PROSITE" id="PS50928"/>
    </source>
</evidence>
<feature type="transmembrane region" description="Helical" evidence="7">
    <location>
        <begin position="86"/>
        <end position="107"/>
    </location>
</feature>
<evidence type="ECO:0000256" key="4">
    <source>
        <dbReference type="ARBA" id="ARBA00022692"/>
    </source>
</evidence>
<dbReference type="GO" id="GO:0005886">
    <property type="term" value="C:plasma membrane"/>
    <property type="evidence" value="ECO:0007669"/>
    <property type="project" value="UniProtKB-SubCell"/>
</dbReference>
<dbReference type="InterPro" id="IPR000515">
    <property type="entry name" value="MetI-like"/>
</dbReference>
<dbReference type="SUPFAM" id="SSF161098">
    <property type="entry name" value="MetI-like"/>
    <property type="match status" value="1"/>
</dbReference>
<dbReference type="AlphaFoldDB" id="A0A926DSP0"/>
<dbReference type="InterPro" id="IPR035906">
    <property type="entry name" value="MetI-like_sf"/>
</dbReference>
<keyword evidence="5 7" id="KW-1133">Transmembrane helix</keyword>
<comment type="similarity">
    <text evidence="7">Belongs to the binding-protein-dependent transport system permease family.</text>
</comment>
<keyword evidence="6 7" id="KW-0472">Membrane</keyword>
<feature type="transmembrane region" description="Helical" evidence="7">
    <location>
        <begin position="149"/>
        <end position="169"/>
    </location>
</feature>
<evidence type="ECO:0000256" key="2">
    <source>
        <dbReference type="ARBA" id="ARBA00022448"/>
    </source>
</evidence>
<evidence type="ECO:0000256" key="1">
    <source>
        <dbReference type="ARBA" id="ARBA00004651"/>
    </source>
</evidence>
<sequence length="307" mass="34770">MASHKAGNLIKKTKADQVFDVFNILICSLIMLIMVYPLYFTVIVSLSSPEAVASGSVYLWPKGFTLEAYQNVFRNNEIWVGYRNTILYTVANTLYCLGLTIPAAYVLTKKYLPFRGAISWYFFITMYFGGGLIPSYILNKALHLVNTPWIMIVGVGVSCYNLIVTRTFFSSNIPDELYESAYIDGATEWQSFIKIALPLSGSILAVMALFNIVGCWNSYYTAMIYITNQDYWPLQMVLRKILILGETAALSLEEMSKDEQEWAIRQSQMVYTMKYALIFISSAPLLVIYPFVQKHFVKGVMIGSVKG</sequence>
<feature type="domain" description="ABC transmembrane type-1" evidence="8">
    <location>
        <begin position="82"/>
        <end position="292"/>
    </location>
</feature>
<evidence type="ECO:0000313" key="10">
    <source>
        <dbReference type="Proteomes" id="UP000657006"/>
    </source>
</evidence>
<keyword evidence="10" id="KW-1185">Reference proteome</keyword>
<feature type="transmembrane region" description="Helical" evidence="7">
    <location>
        <begin position="119"/>
        <end position="137"/>
    </location>
</feature>
<gene>
    <name evidence="9" type="ORF">H8730_05800</name>
</gene>
<keyword evidence="2 7" id="KW-0813">Transport</keyword>
<protein>
    <submittedName>
        <fullName evidence="9">Carbohydrate ABC transporter permease</fullName>
    </submittedName>
</protein>
<dbReference type="Proteomes" id="UP000657006">
    <property type="component" value="Unassembled WGS sequence"/>
</dbReference>
<proteinExistence type="inferred from homology"/>
<dbReference type="PROSITE" id="PS50928">
    <property type="entry name" value="ABC_TM1"/>
    <property type="match status" value="1"/>
</dbReference>
<keyword evidence="3" id="KW-1003">Cell membrane</keyword>
<comment type="caution">
    <text evidence="9">The sequence shown here is derived from an EMBL/GenBank/DDBJ whole genome shotgun (WGS) entry which is preliminary data.</text>
</comment>
<name>A0A926DSP0_9FIRM</name>
<organism evidence="9 10">
    <name type="scientific">Bianquea renquensis</name>
    <dbReference type="NCBI Taxonomy" id="2763661"/>
    <lineage>
        <taxon>Bacteria</taxon>
        <taxon>Bacillati</taxon>
        <taxon>Bacillota</taxon>
        <taxon>Clostridia</taxon>
        <taxon>Eubacteriales</taxon>
        <taxon>Bianqueaceae</taxon>
        <taxon>Bianquea</taxon>
    </lineage>
</organism>
<dbReference type="Pfam" id="PF00528">
    <property type="entry name" value="BPD_transp_1"/>
    <property type="match status" value="1"/>
</dbReference>
<dbReference type="RefSeq" id="WP_177714506.1">
    <property type="nucleotide sequence ID" value="NZ_JACRSQ010000006.1"/>
</dbReference>